<dbReference type="PANTHER" id="PTHR33747:SF1">
    <property type="entry name" value="ADENYLATE CYCLASE-ASSOCIATED CAP C-TERMINAL DOMAIN-CONTAINING PROTEIN"/>
    <property type="match status" value="1"/>
</dbReference>
<dbReference type="Gene3D" id="3.10.450.50">
    <property type="match status" value="1"/>
</dbReference>
<dbReference type="SUPFAM" id="SSF54427">
    <property type="entry name" value="NTF2-like"/>
    <property type="match status" value="1"/>
</dbReference>
<keyword evidence="3" id="KW-1185">Reference proteome</keyword>
<accession>A0ABQ3HUA5</accession>
<dbReference type="RefSeq" id="WP_189626216.1">
    <property type="nucleotide sequence ID" value="NZ_BNAF01000005.1"/>
</dbReference>
<name>A0ABQ3HUA5_9SPHI</name>
<dbReference type="EMBL" id="BNAF01000005">
    <property type="protein sequence ID" value="GHE34238.1"/>
    <property type="molecule type" value="Genomic_DNA"/>
</dbReference>
<dbReference type="PANTHER" id="PTHR33747">
    <property type="entry name" value="UPF0225 PROTEIN SCO1677"/>
    <property type="match status" value="1"/>
</dbReference>
<evidence type="ECO:0000259" key="1">
    <source>
        <dbReference type="Pfam" id="PF17775"/>
    </source>
</evidence>
<organism evidence="2 3">
    <name type="scientific">Sphingobacterium griseoflavum</name>
    <dbReference type="NCBI Taxonomy" id="1474952"/>
    <lineage>
        <taxon>Bacteria</taxon>
        <taxon>Pseudomonadati</taxon>
        <taxon>Bacteroidota</taxon>
        <taxon>Sphingobacteriia</taxon>
        <taxon>Sphingobacteriales</taxon>
        <taxon>Sphingobacteriaceae</taxon>
        <taxon>Sphingobacterium</taxon>
    </lineage>
</organism>
<comment type="caution">
    <text evidence="2">The sequence shown here is derived from an EMBL/GenBank/DDBJ whole genome shotgun (WGS) entry which is preliminary data.</text>
</comment>
<evidence type="ECO:0000313" key="3">
    <source>
        <dbReference type="Proteomes" id="UP000620550"/>
    </source>
</evidence>
<dbReference type="InterPro" id="IPR048469">
    <property type="entry name" value="YchJ-like_M"/>
</dbReference>
<feature type="domain" description="YchJ-like middle NTF2-like" evidence="1">
    <location>
        <begin position="29"/>
        <end position="122"/>
    </location>
</feature>
<protein>
    <submittedName>
        <fullName evidence="2">Preprotein translocase SecA</fullName>
    </submittedName>
</protein>
<gene>
    <name evidence="2" type="ORF">GCM10017764_16970</name>
</gene>
<dbReference type="Proteomes" id="UP000620550">
    <property type="component" value="Unassembled WGS sequence"/>
</dbReference>
<dbReference type="InterPro" id="IPR032710">
    <property type="entry name" value="NTF2-like_dom_sf"/>
</dbReference>
<proteinExistence type="predicted"/>
<evidence type="ECO:0000313" key="2">
    <source>
        <dbReference type="EMBL" id="GHE34238.1"/>
    </source>
</evidence>
<reference evidence="3" key="1">
    <citation type="journal article" date="2019" name="Int. J. Syst. Evol. Microbiol.">
        <title>The Global Catalogue of Microorganisms (GCM) 10K type strain sequencing project: providing services to taxonomists for standard genome sequencing and annotation.</title>
        <authorList>
            <consortium name="The Broad Institute Genomics Platform"/>
            <consortium name="The Broad Institute Genome Sequencing Center for Infectious Disease"/>
            <person name="Wu L."/>
            <person name="Ma J."/>
        </authorList>
    </citation>
    <scope>NUCLEOTIDE SEQUENCE [LARGE SCALE GENOMIC DNA]</scope>
    <source>
        <strain evidence="3">CGMCC 1.12966</strain>
    </source>
</reference>
<sequence length="125" mass="14654">MMQTCHCGTSLSYPDCCGKIHENLALAGTAEELMRARYTAFSLQLIDFLYDSFHPSTRRFQQKKDIEQWAKSNKWMQLEILNSTLSTVEFRAHYLDPQFQVAVHHEKSNFRKLHGLWYYVDGSLC</sequence>
<dbReference type="Pfam" id="PF17775">
    <property type="entry name" value="YchJ_M-like"/>
    <property type="match status" value="1"/>
</dbReference>